<dbReference type="AlphaFoldDB" id="A0A5N6QDU2"/>
<feature type="signal peptide" evidence="2">
    <location>
        <begin position="1"/>
        <end position="28"/>
    </location>
</feature>
<dbReference type="PROSITE" id="PS51257">
    <property type="entry name" value="PROKAR_LIPOPROTEIN"/>
    <property type="match status" value="1"/>
</dbReference>
<dbReference type="PANTHER" id="PTHR48006">
    <property type="entry name" value="LEUCINE-RICH REPEAT-CONTAINING PROTEIN DDB_G0281931-RELATED"/>
    <property type="match status" value="1"/>
</dbReference>
<evidence type="ECO:0000256" key="2">
    <source>
        <dbReference type="SAM" id="SignalP"/>
    </source>
</evidence>
<evidence type="ECO:0008006" key="5">
    <source>
        <dbReference type="Google" id="ProtNLM"/>
    </source>
</evidence>
<dbReference type="Proteomes" id="UP000327013">
    <property type="component" value="Chromosome 1"/>
</dbReference>
<dbReference type="SUPFAM" id="SSF52058">
    <property type="entry name" value="L domain-like"/>
    <property type="match status" value="1"/>
</dbReference>
<keyword evidence="4" id="KW-1185">Reference proteome</keyword>
<evidence type="ECO:0000313" key="4">
    <source>
        <dbReference type="Proteomes" id="UP000327013"/>
    </source>
</evidence>
<gene>
    <name evidence="3" type="ORF">FH972_001094</name>
</gene>
<dbReference type="GO" id="GO:0016020">
    <property type="term" value="C:membrane"/>
    <property type="evidence" value="ECO:0007669"/>
    <property type="project" value="UniProtKB-SubCell"/>
</dbReference>
<dbReference type="InterPro" id="IPR051824">
    <property type="entry name" value="LRR_Rcpt-Like_S/T_Kinase"/>
</dbReference>
<dbReference type="PANTHER" id="PTHR48006:SF72">
    <property type="entry name" value="LRR RECEPTOR-LIKE SERINE_THREONINE-PROTEIN KINASE RFK1-RELATED"/>
    <property type="match status" value="1"/>
</dbReference>
<dbReference type="EMBL" id="CM017321">
    <property type="protein sequence ID" value="KAE7996363.1"/>
    <property type="molecule type" value="Genomic_DNA"/>
</dbReference>
<keyword evidence="2" id="KW-0732">Signal</keyword>
<dbReference type="FunFam" id="3.80.10.10:FF:000452">
    <property type="entry name" value="Probable LRR receptor-like serine/threonine-protein kinase RFK1"/>
    <property type="match status" value="1"/>
</dbReference>
<protein>
    <recommendedName>
        <fullName evidence="5">Leucine-rich repeat-containing N-terminal plant-type domain-containing protein</fullName>
    </recommendedName>
</protein>
<feature type="chain" id="PRO_5024443105" description="Leucine-rich repeat-containing N-terminal plant-type domain-containing protein" evidence="2">
    <location>
        <begin position="29"/>
        <end position="233"/>
    </location>
</feature>
<organism evidence="3 4">
    <name type="scientific">Carpinus fangiana</name>
    <dbReference type="NCBI Taxonomy" id="176857"/>
    <lineage>
        <taxon>Eukaryota</taxon>
        <taxon>Viridiplantae</taxon>
        <taxon>Streptophyta</taxon>
        <taxon>Embryophyta</taxon>
        <taxon>Tracheophyta</taxon>
        <taxon>Spermatophyta</taxon>
        <taxon>Magnoliopsida</taxon>
        <taxon>eudicotyledons</taxon>
        <taxon>Gunneridae</taxon>
        <taxon>Pentapetalae</taxon>
        <taxon>rosids</taxon>
        <taxon>fabids</taxon>
        <taxon>Fagales</taxon>
        <taxon>Betulaceae</taxon>
        <taxon>Carpinus</taxon>
    </lineage>
</organism>
<reference evidence="3 4" key="1">
    <citation type="submission" date="2019-06" db="EMBL/GenBank/DDBJ databases">
        <title>A chromosomal-level reference genome of Carpinus fangiana (Coryloideae, Betulaceae).</title>
        <authorList>
            <person name="Yang X."/>
            <person name="Wang Z."/>
            <person name="Zhang L."/>
            <person name="Hao G."/>
            <person name="Liu J."/>
            <person name="Yang Y."/>
        </authorList>
    </citation>
    <scope>NUCLEOTIDE SEQUENCE [LARGE SCALE GENOMIC DNA]</scope>
    <source>
        <strain evidence="3">Cfa_2016G</strain>
        <tissue evidence="3">Leaf</tissue>
    </source>
</reference>
<dbReference type="InterPro" id="IPR032675">
    <property type="entry name" value="LRR_dom_sf"/>
</dbReference>
<dbReference type="Gene3D" id="3.80.10.10">
    <property type="entry name" value="Ribonuclease Inhibitor"/>
    <property type="match status" value="1"/>
</dbReference>
<dbReference type="GO" id="GO:0004674">
    <property type="term" value="F:protein serine/threonine kinase activity"/>
    <property type="evidence" value="ECO:0007669"/>
    <property type="project" value="TreeGrafter"/>
</dbReference>
<dbReference type="Pfam" id="PF00560">
    <property type="entry name" value="LRR_1"/>
    <property type="match status" value="3"/>
</dbReference>
<proteinExistence type="predicted"/>
<evidence type="ECO:0000313" key="3">
    <source>
        <dbReference type="EMBL" id="KAE7996363.1"/>
    </source>
</evidence>
<evidence type="ECO:0000256" key="1">
    <source>
        <dbReference type="ARBA" id="ARBA00004479"/>
    </source>
</evidence>
<comment type="subcellular location">
    <subcellularLocation>
        <location evidence="1">Membrane</location>
        <topology evidence="1">Single-pass type I membrane protein</topology>
    </subcellularLocation>
</comment>
<sequence length="233" mass="25814">MVAKNLFVCMVFALSCFGFLRFAKAVVAQDEVDALQQIATTMGSTYWKFNGNSCQIEMVGMTPDPPRNSESSIACDCNLKNSTACHVVRIVLKGYSLPGMLPPQLVKLPYLREIDFALNYLNGTIPLEWASMQLTSISVLVNRLSGEIPKELGNITSLTYLCLEANQFSGIVPPELGNLTNLQTLMLSSNNLTGNLPMTFAMLGSLTDFRINDNNFRGTIPDFIQNWKQLTRL</sequence>
<name>A0A5N6QDU2_9ROSI</name>
<dbReference type="OrthoDB" id="1867350at2759"/>
<accession>A0A5N6QDU2</accession>
<dbReference type="InterPro" id="IPR001611">
    <property type="entry name" value="Leu-rich_rpt"/>
</dbReference>